<feature type="transmembrane region" description="Helical" evidence="16">
    <location>
        <begin position="55"/>
        <end position="74"/>
    </location>
</feature>
<keyword evidence="12" id="KW-0594">Phospholipid biosynthesis</keyword>
<keyword evidence="9 16" id="KW-1133">Transmembrane helix</keyword>
<dbReference type="InterPro" id="IPR043130">
    <property type="entry name" value="CDP-OH_PTrfase_TM_dom"/>
</dbReference>
<evidence type="ECO:0000256" key="14">
    <source>
        <dbReference type="ARBA" id="ARBA00048586"/>
    </source>
</evidence>
<evidence type="ECO:0000256" key="7">
    <source>
        <dbReference type="ARBA" id="ARBA00022679"/>
    </source>
</evidence>
<dbReference type="InterPro" id="IPR050324">
    <property type="entry name" value="CDP-alcohol_PTase-I"/>
</dbReference>
<evidence type="ECO:0000256" key="8">
    <source>
        <dbReference type="ARBA" id="ARBA00022692"/>
    </source>
</evidence>
<accession>A0A853IBT8</accession>
<evidence type="ECO:0000256" key="4">
    <source>
        <dbReference type="ARBA" id="ARBA00013170"/>
    </source>
</evidence>
<dbReference type="InterPro" id="IPR048254">
    <property type="entry name" value="CDP_ALCOHOL_P_TRANSF_CS"/>
</dbReference>
<dbReference type="Proteomes" id="UP000569732">
    <property type="component" value="Unassembled WGS sequence"/>
</dbReference>
<dbReference type="EMBL" id="JACCKB010000033">
    <property type="protein sequence ID" value="NYZ68038.1"/>
    <property type="molecule type" value="Genomic_DNA"/>
</dbReference>
<evidence type="ECO:0000256" key="1">
    <source>
        <dbReference type="ARBA" id="ARBA00004141"/>
    </source>
</evidence>
<proteinExistence type="inferred from homology"/>
<evidence type="ECO:0000256" key="13">
    <source>
        <dbReference type="ARBA" id="ARBA00023264"/>
    </source>
</evidence>
<dbReference type="PANTHER" id="PTHR14269:SF11">
    <property type="entry name" value="CDP-DIACYLGLYCEROL--GLYCEROL-3-PHOSPHATE 3-PHOSPHATIDYLTRANSFERASE"/>
    <property type="match status" value="1"/>
</dbReference>
<evidence type="ECO:0000256" key="15">
    <source>
        <dbReference type="RuleBase" id="RU003750"/>
    </source>
</evidence>
<keyword evidence="7 15" id="KW-0808">Transferase</keyword>
<keyword evidence="18" id="KW-1185">Reference proteome</keyword>
<keyword evidence="6" id="KW-0444">Lipid biosynthesis</keyword>
<comment type="catalytic activity">
    <reaction evidence="14">
        <text>a CDP-1,2-diacyl-sn-glycerol + sn-glycerol 3-phosphate = a 1,2-diacyl-sn-glycero-3-phospho-(1'-sn-glycero-3'-phosphate) + CMP + H(+)</text>
        <dbReference type="Rhea" id="RHEA:12593"/>
        <dbReference type="ChEBI" id="CHEBI:15378"/>
        <dbReference type="ChEBI" id="CHEBI:57597"/>
        <dbReference type="ChEBI" id="CHEBI:58332"/>
        <dbReference type="ChEBI" id="CHEBI:60110"/>
        <dbReference type="ChEBI" id="CHEBI:60377"/>
        <dbReference type="EC" id="2.7.8.5"/>
    </reaction>
</comment>
<evidence type="ECO:0000313" key="17">
    <source>
        <dbReference type="EMBL" id="NYZ68038.1"/>
    </source>
</evidence>
<keyword evidence="13" id="KW-1208">Phospholipid metabolism</keyword>
<evidence type="ECO:0000256" key="10">
    <source>
        <dbReference type="ARBA" id="ARBA00023098"/>
    </source>
</evidence>
<name>A0A853IBT8_9GAMM</name>
<dbReference type="InterPro" id="IPR000462">
    <property type="entry name" value="CDP-OH_P_trans"/>
</dbReference>
<reference evidence="17 18" key="1">
    <citation type="submission" date="2020-07" db="EMBL/GenBank/DDBJ databases">
        <title>Endozoicomonas sp. nov., isolated from sediment.</title>
        <authorList>
            <person name="Gu T."/>
        </authorList>
    </citation>
    <scope>NUCLEOTIDE SEQUENCE [LARGE SCALE GENOMIC DNA]</scope>
    <source>
        <strain evidence="17 18">SM1973</strain>
    </source>
</reference>
<organism evidence="17 18">
    <name type="scientific">Spartinivicinus marinus</name>
    <dbReference type="NCBI Taxonomy" id="2994442"/>
    <lineage>
        <taxon>Bacteria</taxon>
        <taxon>Pseudomonadati</taxon>
        <taxon>Pseudomonadota</taxon>
        <taxon>Gammaproteobacteria</taxon>
        <taxon>Oceanospirillales</taxon>
        <taxon>Zooshikellaceae</taxon>
        <taxon>Spartinivicinus</taxon>
    </lineage>
</organism>
<keyword evidence="11 16" id="KW-0472">Membrane</keyword>
<protein>
    <recommendedName>
        <fullName evidence="5">CDP-diacylglycerol--glycerol-3-phosphate 3-phosphatidyltransferase</fullName>
        <ecNumber evidence="4">2.7.8.5</ecNumber>
    </recommendedName>
</protein>
<keyword evidence="10" id="KW-0443">Lipid metabolism</keyword>
<dbReference type="GO" id="GO:0046474">
    <property type="term" value="P:glycerophospholipid biosynthetic process"/>
    <property type="evidence" value="ECO:0007669"/>
    <property type="project" value="TreeGrafter"/>
</dbReference>
<evidence type="ECO:0000256" key="12">
    <source>
        <dbReference type="ARBA" id="ARBA00023209"/>
    </source>
</evidence>
<dbReference type="GO" id="GO:0008444">
    <property type="term" value="F:CDP-diacylglycerol-glycerol-3-phosphate 3-phosphatidyltransferase activity"/>
    <property type="evidence" value="ECO:0007669"/>
    <property type="project" value="UniProtKB-EC"/>
</dbReference>
<comment type="similarity">
    <text evidence="3 15">Belongs to the CDP-alcohol phosphatidyltransferase class-I family.</text>
</comment>
<evidence type="ECO:0000256" key="9">
    <source>
        <dbReference type="ARBA" id="ARBA00022989"/>
    </source>
</evidence>
<dbReference type="GO" id="GO:0016020">
    <property type="term" value="C:membrane"/>
    <property type="evidence" value="ECO:0007669"/>
    <property type="project" value="UniProtKB-SubCell"/>
</dbReference>
<comment type="caution">
    <text evidence="17">The sequence shown here is derived from an EMBL/GenBank/DDBJ whole genome shotgun (WGS) entry which is preliminary data.</text>
</comment>
<keyword evidence="8 16" id="KW-0812">Transmembrane</keyword>
<dbReference type="InterPro" id="IPR004570">
    <property type="entry name" value="Phosphatidylglycerol_P_synth"/>
</dbReference>
<evidence type="ECO:0000256" key="2">
    <source>
        <dbReference type="ARBA" id="ARBA00005042"/>
    </source>
</evidence>
<evidence type="ECO:0000256" key="16">
    <source>
        <dbReference type="SAM" id="Phobius"/>
    </source>
</evidence>
<dbReference type="AlphaFoldDB" id="A0A853IBT8"/>
<feature type="transmembrane region" description="Helical" evidence="16">
    <location>
        <begin position="12"/>
        <end position="34"/>
    </location>
</feature>
<comment type="pathway">
    <text evidence="2">Phospholipid metabolism; phosphatidylglycerol biosynthesis; phosphatidylglycerol from CDP-diacylglycerol: step 1/2.</text>
</comment>
<evidence type="ECO:0000256" key="6">
    <source>
        <dbReference type="ARBA" id="ARBA00022516"/>
    </source>
</evidence>
<gene>
    <name evidence="17" type="ORF">H0A36_18650</name>
</gene>
<dbReference type="PIRSF" id="PIRSF000847">
    <property type="entry name" value="Phos_ph_gly_syn"/>
    <property type="match status" value="1"/>
</dbReference>
<comment type="subcellular location">
    <subcellularLocation>
        <location evidence="1">Membrane</location>
        <topology evidence="1">Multi-pass membrane protein</topology>
    </subcellularLocation>
</comment>
<evidence type="ECO:0000256" key="3">
    <source>
        <dbReference type="ARBA" id="ARBA00010441"/>
    </source>
</evidence>
<dbReference type="PROSITE" id="PS00379">
    <property type="entry name" value="CDP_ALCOHOL_P_TRANSF"/>
    <property type="match status" value="1"/>
</dbReference>
<feature type="transmembrane region" description="Helical" evidence="16">
    <location>
        <begin position="139"/>
        <end position="159"/>
    </location>
</feature>
<feature type="transmembrane region" description="Helical" evidence="16">
    <location>
        <begin position="111"/>
        <end position="133"/>
    </location>
</feature>
<dbReference type="Pfam" id="PF01066">
    <property type="entry name" value="CDP-OH_P_transf"/>
    <property type="match status" value="1"/>
</dbReference>
<evidence type="ECO:0000313" key="18">
    <source>
        <dbReference type="Proteomes" id="UP000569732"/>
    </source>
</evidence>
<evidence type="ECO:0000256" key="11">
    <source>
        <dbReference type="ARBA" id="ARBA00023136"/>
    </source>
</evidence>
<sequence length="169" mass="19015">MVIPVALALWWRAYQLAFILFIVAGLSDGLDGFLARRFNWHSRFGAMVDPLADKLLLVVTYIMLTLTSIIPWWLTAVILGRDFIIVSGAVAYHHLVGPYDFKPTSLGKLSTFCQIILAILLIINLAMIVSIPIWLAEGLILITLTVTILSGADYVWVWGRQYLRERAKV</sequence>
<dbReference type="EC" id="2.7.8.5" evidence="4"/>
<evidence type="ECO:0000256" key="5">
    <source>
        <dbReference type="ARBA" id="ARBA00014944"/>
    </source>
</evidence>
<dbReference type="PANTHER" id="PTHR14269">
    <property type="entry name" value="CDP-DIACYLGLYCEROL--GLYCEROL-3-PHOSPHATE 3-PHOSPHATIDYLTRANSFERASE-RELATED"/>
    <property type="match status" value="1"/>
</dbReference>
<dbReference type="Gene3D" id="1.20.120.1760">
    <property type="match status" value="1"/>
</dbReference>